<dbReference type="InterPro" id="IPR051127">
    <property type="entry name" value="Fungal_SecMet_Regulators"/>
</dbReference>
<dbReference type="GO" id="GO:0000435">
    <property type="term" value="P:positive regulation of transcription from RNA polymerase II promoter by galactose"/>
    <property type="evidence" value="ECO:0007669"/>
    <property type="project" value="TreeGrafter"/>
</dbReference>
<dbReference type="InterPro" id="IPR007219">
    <property type="entry name" value="XnlR_reg_dom"/>
</dbReference>
<evidence type="ECO:0000259" key="4">
    <source>
        <dbReference type="SMART" id="SM00906"/>
    </source>
</evidence>
<dbReference type="VEuPathDB" id="FungiDB:jhhlp_008754"/>
<reference evidence="5 6" key="1">
    <citation type="journal article" date="2017" name="G3 (Bethesda)">
        <title>First Draft Genome Sequence of the Pathogenic Fungus Lomentospora prolificans (Formerly Scedosporium prolificans).</title>
        <authorList>
            <person name="Luo R."/>
            <person name="Zimin A."/>
            <person name="Workman R."/>
            <person name="Fan Y."/>
            <person name="Pertea G."/>
            <person name="Grossman N."/>
            <person name="Wear M.P."/>
            <person name="Jia B."/>
            <person name="Miller H."/>
            <person name="Casadevall A."/>
            <person name="Timp W."/>
            <person name="Zhang S.X."/>
            <person name="Salzberg S.L."/>
        </authorList>
    </citation>
    <scope>NUCLEOTIDE SEQUENCE [LARGE SCALE GENOMIC DNA]</scope>
    <source>
        <strain evidence="5 6">JHH-5317</strain>
    </source>
</reference>
<keyword evidence="3" id="KW-0539">Nucleus</keyword>
<proteinExistence type="predicted"/>
<dbReference type="SMART" id="SM00906">
    <property type="entry name" value="Fungal_trans"/>
    <property type="match status" value="1"/>
</dbReference>
<gene>
    <name evidence="5" type="ORF">jhhlp_008754</name>
</gene>
<dbReference type="PANTHER" id="PTHR47424">
    <property type="entry name" value="REGULATORY PROTEIN GAL4"/>
    <property type="match status" value="1"/>
</dbReference>
<dbReference type="PANTHER" id="PTHR47424:SF9">
    <property type="entry name" value="TAH-2"/>
    <property type="match status" value="1"/>
</dbReference>
<dbReference type="GO" id="GO:0000978">
    <property type="term" value="F:RNA polymerase II cis-regulatory region sequence-specific DNA binding"/>
    <property type="evidence" value="ECO:0007669"/>
    <property type="project" value="TreeGrafter"/>
</dbReference>
<dbReference type="STRING" id="41688.A0A2N3MYX5"/>
<dbReference type="InParanoid" id="A0A2N3MYX5"/>
<feature type="domain" description="Xylanolytic transcriptional activator regulatory" evidence="4">
    <location>
        <begin position="174"/>
        <end position="248"/>
    </location>
</feature>
<protein>
    <recommendedName>
        <fullName evidence="4">Xylanolytic transcriptional activator regulatory domain-containing protein</fullName>
    </recommendedName>
</protein>
<keyword evidence="1" id="KW-0805">Transcription regulation</keyword>
<evidence type="ECO:0000313" key="6">
    <source>
        <dbReference type="Proteomes" id="UP000233524"/>
    </source>
</evidence>
<comment type="caution">
    <text evidence="5">The sequence shown here is derived from an EMBL/GenBank/DDBJ whole genome shotgun (WGS) entry which is preliminary data.</text>
</comment>
<evidence type="ECO:0000256" key="1">
    <source>
        <dbReference type="ARBA" id="ARBA00023015"/>
    </source>
</evidence>
<evidence type="ECO:0000313" key="5">
    <source>
        <dbReference type="EMBL" id="PKS05379.1"/>
    </source>
</evidence>
<sequence length="588" mass="65680">MFIGDAGNLPFLQVIRRLVSQSVGPCMFADDPLRHLLVEATPRSRSNWIVDMVHRPPKRPQQAEAQCFLRWYLRATSCVFNLFNADELRERVPEWLEMADDGPEQQATSAIYFLILSIGAQTCPEDRDDIAEQYFNYGRFLTMAGIMEDPSISTIQANLLITMYLLGASRRNAAFVYLGLAVRATYALGIHRRDINALFGSSEYALRERVWKVVRVLDLFLSASLGRPPSTCETRDTSAEADYSASNDLCAILEDILTQVYSKRMVSTDVLERISEHHRQWAKSYTKGLAVDDIQPGDVIDTDEGKSAPNLGIYHLKEAYYWTIMLLSRPFLIQTMSRYVSEAGQPTRPDDNAESDKILAHACVDSAVRTVDVLRGLTTVDILPKRLPFVVNSLFVAALVLGLAQFGDLDRIFPIQKSLTGARSLLAILSHHDEVAKRNLSIVVNLQEACDLYQEKRARGKMERQRMLIGKLFGTIHGNTTAQNLPRENATFPEDGEGFQPLDLCPTPVSTDVNVSCHVSHNNSAGSVDESQRFMDLSDESLRIICDLGTIPGLTPSMSPRTLTFDAFDKDISLFSAVDASTLYDGSY</sequence>
<keyword evidence="6" id="KW-1185">Reference proteome</keyword>
<dbReference type="GO" id="GO:0008270">
    <property type="term" value="F:zinc ion binding"/>
    <property type="evidence" value="ECO:0007669"/>
    <property type="project" value="InterPro"/>
</dbReference>
<evidence type="ECO:0000256" key="3">
    <source>
        <dbReference type="ARBA" id="ARBA00023242"/>
    </source>
</evidence>
<dbReference type="Proteomes" id="UP000233524">
    <property type="component" value="Unassembled WGS sequence"/>
</dbReference>
<keyword evidence="2" id="KW-0804">Transcription</keyword>
<dbReference type="GO" id="GO:0005634">
    <property type="term" value="C:nucleus"/>
    <property type="evidence" value="ECO:0007669"/>
    <property type="project" value="TreeGrafter"/>
</dbReference>
<dbReference type="GO" id="GO:0006351">
    <property type="term" value="P:DNA-templated transcription"/>
    <property type="evidence" value="ECO:0007669"/>
    <property type="project" value="InterPro"/>
</dbReference>
<dbReference type="Pfam" id="PF04082">
    <property type="entry name" value="Fungal_trans"/>
    <property type="match status" value="1"/>
</dbReference>
<evidence type="ECO:0000256" key="2">
    <source>
        <dbReference type="ARBA" id="ARBA00023163"/>
    </source>
</evidence>
<organism evidence="5 6">
    <name type="scientific">Lomentospora prolificans</name>
    <dbReference type="NCBI Taxonomy" id="41688"/>
    <lineage>
        <taxon>Eukaryota</taxon>
        <taxon>Fungi</taxon>
        <taxon>Dikarya</taxon>
        <taxon>Ascomycota</taxon>
        <taxon>Pezizomycotina</taxon>
        <taxon>Sordariomycetes</taxon>
        <taxon>Hypocreomycetidae</taxon>
        <taxon>Microascales</taxon>
        <taxon>Microascaceae</taxon>
        <taxon>Lomentospora</taxon>
    </lineage>
</organism>
<dbReference type="CDD" id="cd12148">
    <property type="entry name" value="fungal_TF_MHR"/>
    <property type="match status" value="1"/>
</dbReference>
<dbReference type="EMBL" id="NLAX01001623">
    <property type="protein sequence ID" value="PKS05379.1"/>
    <property type="molecule type" value="Genomic_DNA"/>
</dbReference>
<dbReference type="OrthoDB" id="47007at2759"/>
<dbReference type="GO" id="GO:0000981">
    <property type="term" value="F:DNA-binding transcription factor activity, RNA polymerase II-specific"/>
    <property type="evidence" value="ECO:0007669"/>
    <property type="project" value="TreeGrafter"/>
</dbReference>
<name>A0A2N3MYX5_9PEZI</name>
<dbReference type="AlphaFoldDB" id="A0A2N3MYX5"/>
<accession>A0A2N3MYX5</accession>